<feature type="domain" description="MADS-box" evidence="8">
    <location>
        <begin position="1"/>
        <end position="50"/>
    </location>
</feature>
<comment type="subcellular location">
    <subcellularLocation>
        <location evidence="1">Nucleus</location>
    </subcellularLocation>
</comment>
<sequence length="219" mass="25094">MSRKKVKLQWISNDAARRATFKKRRKGMIKKAAELSTLCGVNACLIVYGDGEQQPEIWPSAHDAAIVLSRLKRLPEMEQIKQMMNQEGFMRQRHAKLQEQVRKQERENGELETMLLLRHGLAGRSMHGVASRSQLANLAWLIERKMCEMRRRIESLRRSSVMPPPEAVKKEVAPASPALEAKEKKAPEAATEELQPQEWLLPFFEHGNGAWLDACFLKN</sequence>
<evidence type="ECO:0000256" key="2">
    <source>
        <dbReference type="ARBA" id="ARBA00023015"/>
    </source>
</evidence>
<evidence type="ECO:0000256" key="1">
    <source>
        <dbReference type="ARBA" id="ARBA00004123"/>
    </source>
</evidence>
<dbReference type="Gene3D" id="3.40.1810.10">
    <property type="entry name" value="Transcription factor, MADS-box"/>
    <property type="match status" value="1"/>
</dbReference>
<dbReference type="GO" id="GO:0046983">
    <property type="term" value="F:protein dimerization activity"/>
    <property type="evidence" value="ECO:0007669"/>
    <property type="project" value="InterPro"/>
</dbReference>
<keyword evidence="6" id="KW-0175">Coiled coil</keyword>
<dbReference type="GO" id="GO:0000987">
    <property type="term" value="F:cis-regulatory region sequence-specific DNA binding"/>
    <property type="evidence" value="ECO:0007669"/>
    <property type="project" value="InterPro"/>
</dbReference>
<dbReference type="GO" id="GO:0005634">
    <property type="term" value="C:nucleus"/>
    <property type="evidence" value="ECO:0007669"/>
    <property type="project" value="UniProtKB-SubCell"/>
</dbReference>
<dbReference type="GO" id="GO:0000981">
    <property type="term" value="F:DNA-binding transcription factor activity, RNA polymerase II-specific"/>
    <property type="evidence" value="ECO:0007669"/>
    <property type="project" value="InterPro"/>
</dbReference>
<dbReference type="InterPro" id="IPR002100">
    <property type="entry name" value="TF_MADSbox"/>
</dbReference>
<keyword evidence="10" id="KW-1185">Reference proteome</keyword>
<protein>
    <submittedName>
        <fullName evidence="9">Agamous-like MADS-box protein AGL80</fullName>
    </submittedName>
</protein>
<organism evidence="9 10">
    <name type="scientific">Platanthera zijinensis</name>
    <dbReference type="NCBI Taxonomy" id="2320716"/>
    <lineage>
        <taxon>Eukaryota</taxon>
        <taxon>Viridiplantae</taxon>
        <taxon>Streptophyta</taxon>
        <taxon>Embryophyta</taxon>
        <taxon>Tracheophyta</taxon>
        <taxon>Spermatophyta</taxon>
        <taxon>Magnoliopsida</taxon>
        <taxon>Liliopsida</taxon>
        <taxon>Asparagales</taxon>
        <taxon>Orchidaceae</taxon>
        <taxon>Orchidoideae</taxon>
        <taxon>Orchideae</taxon>
        <taxon>Orchidinae</taxon>
        <taxon>Platanthera</taxon>
    </lineage>
</organism>
<evidence type="ECO:0000256" key="5">
    <source>
        <dbReference type="ARBA" id="ARBA00023242"/>
    </source>
</evidence>
<feature type="coiled-coil region" evidence="6">
    <location>
        <begin position="87"/>
        <end position="114"/>
    </location>
</feature>
<dbReference type="InterPro" id="IPR033897">
    <property type="entry name" value="SRF-like_MADS-box"/>
</dbReference>
<dbReference type="InterPro" id="IPR036879">
    <property type="entry name" value="TF_MADSbox_sf"/>
</dbReference>
<dbReference type="EMBL" id="JBBWWQ010000002">
    <property type="protein sequence ID" value="KAK8954786.1"/>
    <property type="molecule type" value="Genomic_DNA"/>
</dbReference>
<evidence type="ECO:0000313" key="9">
    <source>
        <dbReference type="EMBL" id="KAK8954786.1"/>
    </source>
</evidence>
<accession>A0AAP0BYT0</accession>
<keyword evidence="3" id="KW-0238">DNA-binding</keyword>
<evidence type="ECO:0000256" key="4">
    <source>
        <dbReference type="ARBA" id="ARBA00023163"/>
    </source>
</evidence>
<dbReference type="AlphaFoldDB" id="A0AAP0BYT0"/>
<evidence type="ECO:0000313" key="10">
    <source>
        <dbReference type="Proteomes" id="UP001418222"/>
    </source>
</evidence>
<comment type="caution">
    <text evidence="9">The sequence shown here is derived from an EMBL/GenBank/DDBJ whole genome shotgun (WGS) entry which is preliminary data.</text>
</comment>
<evidence type="ECO:0000256" key="6">
    <source>
        <dbReference type="SAM" id="Coils"/>
    </source>
</evidence>
<keyword evidence="5" id="KW-0539">Nucleus</keyword>
<reference evidence="9 10" key="1">
    <citation type="journal article" date="2022" name="Nat. Plants">
        <title>Genomes of leafy and leafless Platanthera orchids illuminate the evolution of mycoheterotrophy.</title>
        <authorList>
            <person name="Li M.H."/>
            <person name="Liu K.W."/>
            <person name="Li Z."/>
            <person name="Lu H.C."/>
            <person name="Ye Q.L."/>
            <person name="Zhang D."/>
            <person name="Wang J.Y."/>
            <person name="Li Y.F."/>
            <person name="Zhong Z.M."/>
            <person name="Liu X."/>
            <person name="Yu X."/>
            <person name="Liu D.K."/>
            <person name="Tu X.D."/>
            <person name="Liu B."/>
            <person name="Hao Y."/>
            <person name="Liao X.Y."/>
            <person name="Jiang Y.T."/>
            <person name="Sun W.H."/>
            <person name="Chen J."/>
            <person name="Chen Y.Q."/>
            <person name="Ai Y."/>
            <person name="Zhai J.W."/>
            <person name="Wu S.S."/>
            <person name="Zhou Z."/>
            <person name="Hsiao Y.Y."/>
            <person name="Wu W.L."/>
            <person name="Chen Y.Y."/>
            <person name="Lin Y.F."/>
            <person name="Hsu J.L."/>
            <person name="Li C.Y."/>
            <person name="Wang Z.W."/>
            <person name="Zhao X."/>
            <person name="Zhong W.Y."/>
            <person name="Ma X.K."/>
            <person name="Ma L."/>
            <person name="Huang J."/>
            <person name="Chen G.Z."/>
            <person name="Huang M.Z."/>
            <person name="Huang L."/>
            <person name="Peng D.H."/>
            <person name="Luo Y.B."/>
            <person name="Zou S.Q."/>
            <person name="Chen S.P."/>
            <person name="Lan S."/>
            <person name="Tsai W.C."/>
            <person name="Van de Peer Y."/>
            <person name="Liu Z.J."/>
        </authorList>
    </citation>
    <scope>NUCLEOTIDE SEQUENCE [LARGE SCALE GENOMIC DNA]</scope>
    <source>
        <strain evidence="9">Lor287</strain>
    </source>
</reference>
<dbReference type="PANTHER" id="PTHR48019">
    <property type="entry name" value="SERUM RESPONSE FACTOR HOMOLOG"/>
    <property type="match status" value="1"/>
</dbReference>
<evidence type="ECO:0000259" key="8">
    <source>
        <dbReference type="PROSITE" id="PS50066"/>
    </source>
</evidence>
<dbReference type="Proteomes" id="UP001418222">
    <property type="component" value="Unassembled WGS sequence"/>
</dbReference>
<evidence type="ECO:0000256" key="3">
    <source>
        <dbReference type="ARBA" id="ARBA00023125"/>
    </source>
</evidence>
<dbReference type="Pfam" id="PF00319">
    <property type="entry name" value="SRF-TF"/>
    <property type="match status" value="1"/>
</dbReference>
<dbReference type="PROSITE" id="PS50066">
    <property type="entry name" value="MADS_BOX_2"/>
    <property type="match status" value="1"/>
</dbReference>
<dbReference type="GO" id="GO:0045944">
    <property type="term" value="P:positive regulation of transcription by RNA polymerase II"/>
    <property type="evidence" value="ECO:0007669"/>
    <property type="project" value="InterPro"/>
</dbReference>
<dbReference type="InterPro" id="IPR050142">
    <property type="entry name" value="MADS-box/MEF2_TF"/>
</dbReference>
<dbReference type="PRINTS" id="PR00404">
    <property type="entry name" value="MADSDOMAIN"/>
</dbReference>
<proteinExistence type="predicted"/>
<dbReference type="SUPFAM" id="SSF55455">
    <property type="entry name" value="SRF-like"/>
    <property type="match status" value="1"/>
</dbReference>
<dbReference type="SMART" id="SM00432">
    <property type="entry name" value="MADS"/>
    <property type="match status" value="1"/>
</dbReference>
<evidence type="ECO:0000256" key="7">
    <source>
        <dbReference type="SAM" id="MobiDB-lite"/>
    </source>
</evidence>
<keyword evidence="4" id="KW-0804">Transcription</keyword>
<dbReference type="CDD" id="cd00266">
    <property type="entry name" value="MADS_SRF_like"/>
    <property type="match status" value="1"/>
</dbReference>
<feature type="region of interest" description="Disordered" evidence="7">
    <location>
        <begin position="161"/>
        <end position="192"/>
    </location>
</feature>
<keyword evidence="2" id="KW-0805">Transcription regulation</keyword>
<gene>
    <name evidence="9" type="primary">AGL80</name>
    <name evidence="9" type="ORF">KSP39_PZI001713</name>
</gene>
<name>A0AAP0BYT0_9ASPA</name>